<dbReference type="AlphaFoldDB" id="V5RHR3"/>
<protein>
    <submittedName>
        <fullName evidence="1">Uncharacterized protein</fullName>
    </submittedName>
</protein>
<dbReference type="HOGENOM" id="CLU_1585439_0_0_14"/>
<name>V5RHR3_SPIAP</name>
<organism evidence="1 2">
    <name type="scientific">Spiroplasma apis B31</name>
    <dbReference type="NCBI Taxonomy" id="1276258"/>
    <lineage>
        <taxon>Bacteria</taxon>
        <taxon>Bacillati</taxon>
        <taxon>Mycoplasmatota</taxon>
        <taxon>Mollicutes</taxon>
        <taxon>Entomoplasmatales</taxon>
        <taxon>Spiroplasmataceae</taxon>
        <taxon>Spiroplasma</taxon>
    </lineage>
</organism>
<accession>V5RHR3</accession>
<proteinExistence type="predicted"/>
<reference evidence="1 2" key="1">
    <citation type="journal article" date="2014" name="Genome Announc.">
        <title>Complete Genome Sequence of Spiroplasma apis B31T (ATCC 33834), a Bacterium Associated with May Disease of Honeybees (Apis mellifera).</title>
        <authorList>
            <person name="Ku C."/>
            <person name="Lo W.S."/>
            <person name="Chen L.L."/>
            <person name="Kuo C.H."/>
        </authorList>
    </citation>
    <scope>NUCLEOTIDE SEQUENCE [LARGE SCALE GENOMIC DNA]</scope>
    <source>
        <strain evidence="1">B31</strain>
    </source>
</reference>
<dbReference type="RefSeq" id="WP_023789156.1">
    <property type="nucleotide sequence ID" value="NC_022998.1"/>
</dbReference>
<dbReference type="KEGG" id="sapi:SAPIS_v1c03760"/>
<dbReference type="PATRIC" id="fig|1276258.3.peg.373"/>
<evidence type="ECO:0000313" key="2">
    <source>
        <dbReference type="Proteomes" id="UP000018550"/>
    </source>
</evidence>
<dbReference type="EMBL" id="CP006682">
    <property type="protein sequence ID" value="AHB36222.1"/>
    <property type="molecule type" value="Genomic_DNA"/>
</dbReference>
<dbReference type="OrthoDB" id="388855at2"/>
<sequence>MSEKIYQINSNQIGVVNFDKPWFLCHFEIEGEKPVQVFFPSLELGVKKIALFFEETVISKWLKLGPMGIEKIERLRKYLLTTWFNPGVETMREAMYEQYGFPEFRDKTGEQLIYDGYNFMAVVIGHIALRFNKLHFYFEGFHFSGRVVDKFLAINFWDKVKQDALNKK</sequence>
<gene>
    <name evidence="1" type="ORF">SAPIS_v1c03760</name>
</gene>
<keyword evidence="2" id="KW-1185">Reference proteome</keyword>
<evidence type="ECO:0000313" key="1">
    <source>
        <dbReference type="EMBL" id="AHB36222.1"/>
    </source>
</evidence>
<dbReference type="Proteomes" id="UP000018550">
    <property type="component" value="Chromosome"/>
</dbReference>